<feature type="compositionally biased region" description="Basic and acidic residues" evidence="1">
    <location>
        <begin position="51"/>
        <end position="63"/>
    </location>
</feature>
<name>A0A9D4PEF5_RHISA</name>
<keyword evidence="2" id="KW-0472">Membrane</keyword>
<keyword evidence="2" id="KW-0812">Transmembrane</keyword>
<dbReference type="EMBL" id="JABSTV010001254">
    <property type="protein sequence ID" value="KAH7938848.1"/>
    <property type="molecule type" value="Genomic_DNA"/>
</dbReference>
<dbReference type="InterPro" id="IPR017853">
    <property type="entry name" value="GH"/>
</dbReference>
<keyword evidence="2" id="KW-1133">Transmembrane helix</keyword>
<feature type="region of interest" description="Disordered" evidence="1">
    <location>
        <begin position="1"/>
        <end position="178"/>
    </location>
</feature>
<gene>
    <name evidence="4" type="ORF">HPB52_001470</name>
</gene>
<dbReference type="VEuPathDB" id="VectorBase:RSAN_039224"/>
<reference evidence="4" key="1">
    <citation type="journal article" date="2020" name="Cell">
        <title>Large-Scale Comparative Analyses of Tick Genomes Elucidate Their Genetic Diversity and Vector Capacities.</title>
        <authorList>
            <consortium name="Tick Genome and Microbiome Consortium (TIGMIC)"/>
            <person name="Jia N."/>
            <person name="Wang J."/>
            <person name="Shi W."/>
            <person name="Du L."/>
            <person name="Sun Y."/>
            <person name="Zhan W."/>
            <person name="Jiang J.F."/>
            <person name="Wang Q."/>
            <person name="Zhang B."/>
            <person name="Ji P."/>
            <person name="Bell-Sakyi L."/>
            <person name="Cui X.M."/>
            <person name="Yuan T.T."/>
            <person name="Jiang B.G."/>
            <person name="Yang W.F."/>
            <person name="Lam T.T."/>
            <person name="Chang Q.C."/>
            <person name="Ding S.J."/>
            <person name="Wang X.J."/>
            <person name="Zhu J.G."/>
            <person name="Ruan X.D."/>
            <person name="Zhao L."/>
            <person name="Wei J.T."/>
            <person name="Ye R.Z."/>
            <person name="Que T.C."/>
            <person name="Du C.H."/>
            <person name="Zhou Y.H."/>
            <person name="Cheng J.X."/>
            <person name="Dai P.F."/>
            <person name="Guo W.B."/>
            <person name="Han X.H."/>
            <person name="Huang E.J."/>
            <person name="Li L.F."/>
            <person name="Wei W."/>
            <person name="Gao Y.C."/>
            <person name="Liu J.Z."/>
            <person name="Shao H.Z."/>
            <person name="Wang X."/>
            <person name="Wang C.C."/>
            <person name="Yang T.C."/>
            <person name="Huo Q.B."/>
            <person name="Li W."/>
            <person name="Chen H.Y."/>
            <person name="Chen S.E."/>
            <person name="Zhou L.G."/>
            <person name="Ni X.B."/>
            <person name="Tian J.H."/>
            <person name="Sheng Y."/>
            <person name="Liu T."/>
            <person name="Pan Y.S."/>
            <person name="Xia L.Y."/>
            <person name="Li J."/>
            <person name="Zhao F."/>
            <person name="Cao W.C."/>
        </authorList>
    </citation>
    <scope>NUCLEOTIDE SEQUENCE</scope>
    <source>
        <strain evidence="4">Rsan-2018</strain>
    </source>
</reference>
<keyword evidence="5" id="KW-1185">Reference proteome</keyword>
<dbReference type="SUPFAM" id="SSF51445">
    <property type="entry name" value="(Trans)glycosidases"/>
    <property type="match status" value="1"/>
</dbReference>
<protein>
    <recommendedName>
        <fullName evidence="3">GH18 domain-containing protein</fullName>
    </recommendedName>
</protein>
<dbReference type="Gene3D" id="3.20.20.80">
    <property type="entry name" value="Glycosidases"/>
    <property type="match status" value="1"/>
</dbReference>
<evidence type="ECO:0000313" key="5">
    <source>
        <dbReference type="Proteomes" id="UP000821837"/>
    </source>
</evidence>
<evidence type="ECO:0000259" key="3">
    <source>
        <dbReference type="Pfam" id="PF00704"/>
    </source>
</evidence>
<evidence type="ECO:0000256" key="1">
    <source>
        <dbReference type="SAM" id="MobiDB-lite"/>
    </source>
</evidence>
<proteinExistence type="predicted"/>
<dbReference type="AlphaFoldDB" id="A0A9D4PEF5"/>
<sequence>MNNEATTKPKRAKPPQEGPSAKERVQMPTPGALTSSRHYRGGRPGVVVVSTKREPSARQKRLELSQSSKHAQQSPEPLAEATVSASVTLDNDGNTSTPLSPLSPYKDRRCSAGQADTPPAAPIPSAPHGGVHGPSKSPEPGSDRVTAVITSVGAQSSQRFTPPDTRSLSPELTGSPPKIRVLVSPTAGSPKAQPYDGFPGVRTYIGAPEVIVFSPRGSLSGAATPLPSPDAGLGRGRQKTAAELPSVVEGAGVDEAALINGRRCPTLLQVWALCVVAAATLNLPVGLFILTYFSTDHGFRPTTLPTTGRSTVSFSEFTSSSVTTQDPFPGVPASCIRPIPFNNPNVSLPSISYTPTGFRRTRHQIFCVFNVSRLGRANSMTPMDMPLDYCSSIVYWSLGVVASGAVESRVDKFDNTDVGLYKWRDMLDLLGFHDTKIMLAVGGYPQESVFFSRLGRDSGAMSRFVASLMKMVLKSSANGILINWVEPEPGCERPEDWTTLLRLIDTIRRAYRLSGAVVGSGDIAVAIPQNDSVAKQVLGMVAHRVEWVFLQTHLRGPNQMYHNDSCRSLAHSRNIMVKLSLDSGIHADKICAGFSMAPFLALGWTVQRHFYLRWFSGFISPITGRPSTTSMVNVCASVTDPPCQARRDGSCLTFRKRDQPGNASSLAPFYIFQGRDSMYSLLSKNGSTAKLCAVVYDLDADNFRTACPALHAGTFAGLRHLANVTMDPQRASDLERQSVCP</sequence>
<accession>A0A9D4PEF5</accession>
<comment type="caution">
    <text evidence="4">The sequence shown here is derived from an EMBL/GenBank/DDBJ whole genome shotgun (WGS) entry which is preliminary data.</text>
</comment>
<dbReference type="InterPro" id="IPR001223">
    <property type="entry name" value="Glyco_hydro18_cat"/>
</dbReference>
<reference evidence="4" key="2">
    <citation type="submission" date="2021-09" db="EMBL/GenBank/DDBJ databases">
        <authorList>
            <person name="Jia N."/>
            <person name="Wang J."/>
            <person name="Shi W."/>
            <person name="Du L."/>
            <person name="Sun Y."/>
            <person name="Zhan W."/>
            <person name="Jiang J."/>
            <person name="Wang Q."/>
            <person name="Zhang B."/>
            <person name="Ji P."/>
            <person name="Sakyi L.B."/>
            <person name="Cui X."/>
            <person name="Yuan T."/>
            <person name="Jiang B."/>
            <person name="Yang W."/>
            <person name="Lam T.T.-Y."/>
            <person name="Chang Q."/>
            <person name="Ding S."/>
            <person name="Wang X."/>
            <person name="Zhu J."/>
            <person name="Ruan X."/>
            <person name="Zhao L."/>
            <person name="Wei J."/>
            <person name="Que T."/>
            <person name="Du C."/>
            <person name="Cheng J."/>
            <person name="Dai P."/>
            <person name="Han X."/>
            <person name="Huang E."/>
            <person name="Gao Y."/>
            <person name="Liu J."/>
            <person name="Shao H."/>
            <person name="Ye R."/>
            <person name="Li L."/>
            <person name="Wei W."/>
            <person name="Wang X."/>
            <person name="Wang C."/>
            <person name="Huo Q."/>
            <person name="Li W."/>
            <person name="Guo W."/>
            <person name="Chen H."/>
            <person name="Chen S."/>
            <person name="Zhou L."/>
            <person name="Zhou L."/>
            <person name="Ni X."/>
            <person name="Tian J."/>
            <person name="Zhou Y."/>
            <person name="Sheng Y."/>
            <person name="Liu T."/>
            <person name="Pan Y."/>
            <person name="Xia L."/>
            <person name="Li J."/>
            <person name="Zhao F."/>
            <person name="Cao W."/>
        </authorList>
    </citation>
    <scope>NUCLEOTIDE SEQUENCE</scope>
    <source>
        <strain evidence="4">Rsan-2018</strain>
        <tissue evidence="4">Larvae</tissue>
    </source>
</reference>
<evidence type="ECO:0000313" key="4">
    <source>
        <dbReference type="EMBL" id="KAH7938848.1"/>
    </source>
</evidence>
<feature type="compositionally biased region" description="Polar residues" evidence="1">
    <location>
        <begin position="148"/>
        <end position="172"/>
    </location>
</feature>
<feature type="compositionally biased region" description="Polar residues" evidence="1">
    <location>
        <begin position="64"/>
        <end position="75"/>
    </location>
</feature>
<feature type="transmembrane region" description="Helical" evidence="2">
    <location>
        <begin position="270"/>
        <end position="293"/>
    </location>
</feature>
<feature type="domain" description="GH18" evidence="3">
    <location>
        <begin position="385"/>
        <end position="596"/>
    </location>
</feature>
<evidence type="ECO:0000256" key="2">
    <source>
        <dbReference type="SAM" id="Phobius"/>
    </source>
</evidence>
<feature type="compositionally biased region" description="Polar residues" evidence="1">
    <location>
        <begin position="83"/>
        <end position="100"/>
    </location>
</feature>
<dbReference type="Proteomes" id="UP000821837">
    <property type="component" value="Chromosome 8"/>
</dbReference>
<dbReference type="Pfam" id="PF00704">
    <property type="entry name" value="Glyco_hydro_18"/>
    <property type="match status" value="1"/>
</dbReference>
<dbReference type="GO" id="GO:0005975">
    <property type="term" value="P:carbohydrate metabolic process"/>
    <property type="evidence" value="ECO:0007669"/>
    <property type="project" value="InterPro"/>
</dbReference>
<organism evidence="4 5">
    <name type="scientific">Rhipicephalus sanguineus</name>
    <name type="common">Brown dog tick</name>
    <name type="synonym">Ixodes sanguineus</name>
    <dbReference type="NCBI Taxonomy" id="34632"/>
    <lineage>
        <taxon>Eukaryota</taxon>
        <taxon>Metazoa</taxon>
        <taxon>Ecdysozoa</taxon>
        <taxon>Arthropoda</taxon>
        <taxon>Chelicerata</taxon>
        <taxon>Arachnida</taxon>
        <taxon>Acari</taxon>
        <taxon>Parasitiformes</taxon>
        <taxon>Ixodida</taxon>
        <taxon>Ixodoidea</taxon>
        <taxon>Ixodidae</taxon>
        <taxon>Rhipicephalinae</taxon>
        <taxon>Rhipicephalus</taxon>
        <taxon>Rhipicephalus</taxon>
    </lineage>
</organism>